<proteinExistence type="predicted"/>
<name>A0ABS1LGF9_9MICO</name>
<evidence type="ECO:0000313" key="2">
    <source>
        <dbReference type="EMBL" id="MBL0885310.1"/>
    </source>
</evidence>
<feature type="compositionally biased region" description="Low complexity" evidence="1">
    <location>
        <begin position="32"/>
        <end position="41"/>
    </location>
</feature>
<protein>
    <submittedName>
        <fullName evidence="2">Uncharacterized protein</fullName>
    </submittedName>
</protein>
<reference evidence="2 3" key="1">
    <citation type="journal article" date="2021" name="Arch. Microbiol.">
        <title>Myceligenerans indicum sp. nov., an actinobacterium isolated from mangrove sediment of Sundarbans, India.</title>
        <authorList>
            <person name="Asha K."/>
            <person name="Bhadury P."/>
        </authorList>
    </citation>
    <scope>NUCLEOTIDE SEQUENCE [LARGE SCALE GENOMIC DNA]</scope>
    <source>
        <strain evidence="2 3">I2</strain>
    </source>
</reference>
<dbReference type="RefSeq" id="WP_201845140.1">
    <property type="nucleotide sequence ID" value="NZ_JABBYC010000002.1"/>
</dbReference>
<gene>
    <name evidence="2" type="ORF">HGK34_03265</name>
</gene>
<comment type="caution">
    <text evidence="2">The sequence shown here is derived from an EMBL/GenBank/DDBJ whole genome shotgun (WGS) entry which is preliminary data.</text>
</comment>
<dbReference type="Proteomes" id="UP000675409">
    <property type="component" value="Unassembled WGS sequence"/>
</dbReference>
<sequence>MSESYEAASGDDGWDVPEEAFAGAPVAGGGQADAAGAAGRASEPVVEQALSVLDGLDELAPAEHVARYEHVHEALRAHLSGDA</sequence>
<feature type="region of interest" description="Disordered" evidence="1">
    <location>
        <begin position="1"/>
        <end position="43"/>
    </location>
</feature>
<evidence type="ECO:0000313" key="3">
    <source>
        <dbReference type="Proteomes" id="UP000675409"/>
    </source>
</evidence>
<evidence type="ECO:0000256" key="1">
    <source>
        <dbReference type="SAM" id="MobiDB-lite"/>
    </source>
</evidence>
<organism evidence="2 3">
    <name type="scientific">Myceligenerans indicum</name>
    <dbReference type="NCBI Taxonomy" id="2593663"/>
    <lineage>
        <taxon>Bacteria</taxon>
        <taxon>Bacillati</taxon>
        <taxon>Actinomycetota</taxon>
        <taxon>Actinomycetes</taxon>
        <taxon>Micrococcales</taxon>
        <taxon>Promicromonosporaceae</taxon>
        <taxon>Myceligenerans</taxon>
    </lineage>
</organism>
<accession>A0ABS1LGF9</accession>
<dbReference type="EMBL" id="JABBYC010000002">
    <property type="protein sequence ID" value="MBL0885310.1"/>
    <property type="molecule type" value="Genomic_DNA"/>
</dbReference>
<keyword evidence="3" id="KW-1185">Reference proteome</keyword>